<feature type="transmembrane region" description="Helical" evidence="1">
    <location>
        <begin position="96"/>
        <end position="119"/>
    </location>
</feature>
<gene>
    <name evidence="2" type="ORF">P0082_03060</name>
</gene>
<keyword evidence="1" id="KW-0812">Transmembrane</keyword>
<dbReference type="EMBL" id="CP123443">
    <property type="protein sequence ID" value="WGK69854.1"/>
    <property type="molecule type" value="Genomic_DNA"/>
</dbReference>
<keyword evidence="1" id="KW-1133">Transmembrane helix</keyword>
<accession>A0ABY8MIL2</accession>
<reference evidence="2 3" key="1">
    <citation type="submission" date="2023-04" db="EMBL/GenBank/DDBJ databases">
        <title>Spirochaete genome identified in red abalone sample constitutes a novel genus.</title>
        <authorList>
            <person name="Sharma S.P."/>
            <person name="Purcell C.M."/>
            <person name="Hyde J.R."/>
            <person name="Severin A.J."/>
        </authorList>
    </citation>
    <scope>NUCLEOTIDE SEQUENCE [LARGE SCALE GENOMIC DNA]</scope>
    <source>
        <strain evidence="2 3">SP-2023</strain>
    </source>
</reference>
<keyword evidence="3" id="KW-1185">Reference proteome</keyword>
<keyword evidence="1" id="KW-0472">Membrane</keyword>
<sequence>MESKLYALLNNLLNPKKFPVALSLAAMFSIPAILEVFLIGYYLKDNYSMRMILTLESLSVLVGYAYLFLLIKVRIYQSLNHYKEKRIYRLIGSFPAIIYMLIPGMISLLLGIILLTPLVSKCIGRKIIQVSHIDPNIIYTLLELNNAK</sequence>
<evidence type="ECO:0000313" key="2">
    <source>
        <dbReference type="EMBL" id="WGK69854.1"/>
    </source>
</evidence>
<name>A0ABY8MIL2_9SPIO</name>
<dbReference type="RefSeq" id="WP_326928049.1">
    <property type="nucleotide sequence ID" value="NZ_CP123443.1"/>
</dbReference>
<dbReference type="Proteomes" id="UP001228690">
    <property type="component" value="Chromosome"/>
</dbReference>
<evidence type="ECO:0000313" key="3">
    <source>
        <dbReference type="Proteomes" id="UP001228690"/>
    </source>
</evidence>
<proteinExistence type="predicted"/>
<feature type="transmembrane region" description="Helical" evidence="1">
    <location>
        <begin position="20"/>
        <end position="43"/>
    </location>
</feature>
<organism evidence="2 3">
    <name type="scientific">Candidatus Haliotispira prima</name>
    <dbReference type="NCBI Taxonomy" id="3034016"/>
    <lineage>
        <taxon>Bacteria</taxon>
        <taxon>Pseudomonadati</taxon>
        <taxon>Spirochaetota</taxon>
        <taxon>Spirochaetia</taxon>
        <taxon>Spirochaetales</taxon>
        <taxon>Spirochaetaceae</taxon>
        <taxon>Candidatus Haliotispira</taxon>
    </lineage>
</organism>
<evidence type="ECO:0000256" key="1">
    <source>
        <dbReference type="SAM" id="Phobius"/>
    </source>
</evidence>
<protein>
    <submittedName>
        <fullName evidence="2">Uncharacterized protein</fullName>
    </submittedName>
</protein>
<feature type="transmembrane region" description="Helical" evidence="1">
    <location>
        <begin position="55"/>
        <end position="76"/>
    </location>
</feature>